<sequence length="103" mass="11393">MQGSGMIVSSNIDDRRRVQTYATGYDSFSNGESTSTIERIAAVSLGDVSLGDVIELITFALKRDGEILLKTQLQFNYFVLVHDDQAKNQSFRGSFAEHCVPTL</sequence>
<accession>A0A5J4PPA6</accession>
<organism evidence="1 2">
    <name type="scientific">Streblomastix strix</name>
    <dbReference type="NCBI Taxonomy" id="222440"/>
    <lineage>
        <taxon>Eukaryota</taxon>
        <taxon>Metamonada</taxon>
        <taxon>Preaxostyla</taxon>
        <taxon>Oxymonadida</taxon>
        <taxon>Streblomastigidae</taxon>
        <taxon>Streblomastix</taxon>
    </lineage>
</organism>
<comment type="caution">
    <text evidence="1">The sequence shown here is derived from an EMBL/GenBank/DDBJ whole genome shotgun (WGS) entry which is preliminary data.</text>
</comment>
<dbReference type="Proteomes" id="UP000324800">
    <property type="component" value="Unassembled WGS sequence"/>
</dbReference>
<evidence type="ECO:0000313" key="2">
    <source>
        <dbReference type="Proteomes" id="UP000324800"/>
    </source>
</evidence>
<evidence type="ECO:0000313" key="1">
    <source>
        <dbReference type="EMBL" id="KAA6310708.1"/>
    </source>
</evidence>
<feature type="non-terminal residue" evidence="1">
    <location>
        <position position="103"/>
    </location>
</feature>
<dbReference type="AlphaFoldDB" id="A0A5J4PPA6"/>
<gene>
    <name evidence="1" type="ORF">EZS28_056262</name>
</gene>
<proteinExistence type="predicted"/>
<protein>
    <submittedName>
        <fullName evidence="1">Uncharacterized protein</fullName>
    </submittedName>
</protein>
<reference evidence="1 2" key="1">
    <citation type="submission" date="2019-03" db="EMBL/GenBank/DDBJ databases">
        <title>Single cell metagenomics reveals metabolic interactions within the superorganism composed of flagellate Streblomastix strix and complex community of Bacteroidetes bacteria on its surface.</title>
        <authorList>
            <person name="Treitli S.C."/>
            <person name="Kolisko M."/>
            <person name="Husnik F."/>
            <person name="Keeling P."/>
            <person name="Hampl V."/>
        </authorList>
    </citation>
    <scope>NUCLEOTIDE SEQUENCE [LARGE SCALE GENOMIC DNA]</scope>
    <source>
        <strain evidence="1">ST1C</strain>
    </source>
</reference>
<name>A0A5J4PPA6_9EUKA</name>
<dbReference type="EMBL" id="SNRW01049614">
    <property type="protein sequence ID" value="KAA6310708.1"/>
    <property type="molecule type" value="Genomic_DNA"/>
</dbReference>